<keyword evidence="2" id="KW-1185">Reference proteome</keyword>
<evidence type="ECO:0000313" key="2">
    <source>
        <dbReference type="Proteomes" id="UP000003781"/>
    </source>
</evidence>
<evidence type="ECO:0000313" key="1">
    <source>
        <dbReference type="EMBL" id="EAZ93646.1"/>
    </source>
</evidence>
<name>A3IIL4_9CHRO</name>
<comment type="caution">
    <text evidence="1">The sequence shown here is derived from an EMBL/GenBank/DDBJ whole genome shotgun (WGS) entry which is preliminary data.</text>
</comment>
<gene>
    <name evidence="1" type="ORF">CY0110_17662</name>
</gene>
<dbReference type="Proteomes" id="UP000003781">
    <property type="component" value="Unassembled WGS sequence"/>
</dbReference>
<accession>A3IIL4</accession>
<proteinExistence type="predicted"/>
<protein>
    <submittedName>
        <fullName evidence="1">Uncharacterized protein</fullName>
    </submittedName>
</protein>
<sequence>MGFMSNPTTNQWIFINPIKPLMKVQL</sequence>
<dbReference type="EMBL" id="AAXW01000002">
    <property type="protein sequence ID" value="EAZ93646.1"/>
    <property type="molecule type" value="Genomic_DNA"/>
</dbReference>
<dbReference type="AlphaFoldDB" id="A3IIL4"/>
<reference evidence="1 2" key="1">
    <citation type="submission" date="2007-03" db="EMBL/GenBank/DDBJ databases">
        <authorList>
            <person name="Stal L."/>
            <person name="Ferriera S."/>
            <person name="Johnson J."/>
            <person name="Kravitz S."/>
            <person name="Beeson K."/>
            <person name="Sutton G."/>
            <person name="Rogers Y.-H."/>
            <person name="Friedman R."/>
            <person name="Frazier M."/>
            <person name="Venter J.C."/>
        </authorList>
    </citation>
    <scope>NUCLEOTIDE SEQUENCE [LARGE SCALE GENOMIC DNA]</scope>
    <source>
        <strain evidence="1 2">CCY0110</strain>
    </source>
</reference>
<organism evidence="1 2">
    <name type="scientific">Crocosphaera chwakensis CCY0110</name>
    <dbReference type="NCBI Taxonomy" id="391612"/>
    <lineage>
        <taxon>Bacteria</taxon>
        <taxon>Bacillati</taxon>
        <taxon>Cyanobacteriota</taxon>
        <taxon>Cyanophyceae</taxon>
        <taxon>Oscillatoriophycideae</taxon>
        <taxon>Chroococcales</taxon>
        <taxon>Aphanothecaceae</taxon>
        <taxon>Crocosphaera</taxon>
        <taxon>Crocosphaera chwakensis</taxon>
    </lineage>
</organism>